<name>B2JMH6_PARP8</name>
<evidence type="ECO:0008006" key="4">
    <source>
        <dbReference type="Google" id="ProtNLM"/>
    </source>
</evidence>
<evidence type="ECO:0000313" key="3">
    <source>
        <dbReference type="Proteomes" id="UP000001192"/>
    </source>
</evidence>
<dbReference type="AlphaFoldDB" id="B2JMH6"/>
<dbReference type="eggNOG" id="COG1960">
    <property type="taxonomic scope" value="Bacteria"/>
</dbReference>
<proteinExistence type="predicted"/>
<dbReference type="STRING" id="391038.Bphy_5228"/>
<accession>B2JMH6</accession>
<evidence type="ECO:0000313" key="2">
    <source>
        <dbReference type="EMBL" id="ACC74311.1"/>
    </source>
</evidence>
<gene>
    <name evidence="2" type="ordered locus">Bphy_5228</name>
</gene>
<keyword evidence="3" id="KW-1185">Reference proteome</keyword>
<dbReference type="Proteomes" id="UP000001192">
    <property type="component" value="Chromosome 2"/>
</dbReference>
<dbReference type="EMBL" id="CP001044">
    <property type="protein sequence ID" value="ACC74311.1"/>
    <property type="molecule type" value="Genomic_DNA"/>
</dbReference>
<dbReference type="KEGG" id="bph:Bphy_5228"/>
<dbReference type="SUPFAM" id="SSF56645">
    <property type="entry name" value="Acyl-CoA dehydrogenase NM domain-like"/>
    <property type="match status" value="1"/>
</dbReference>
<sequence>MSRRVSIGNFRSLHSEPTTTRRHPDSALADVERDADALEALADLDSPPADAWLAALTADFSAGAAALDAGPLFPHDNLARLRRAGLLALTVPRALGGRQATLAAREEWSGQRCRFQATTPPIAA</sequence>
<dbReference type="Gene3D" id="1.10.540.10">
    <property type="entry name" value="Acyl-CoA dehydrogenase/oxidase, N-terminal domain"/>
    <property type="match status" value="1"/>
</dbReference>
<dbReference type="GO" id="GO:0016627">
    <property type="term" value="F:oxidoreductase activity, acting on the CH-CH group of donors"/>
    <property type="evidence" value="ECO:0007669"/>
    <property type="project" value="InterPro"/>
</dbReference>
<evidence type="ECO:0000256" key="1">
    <source>
        <dbReference type="SAM" id="MobiDB-lite"/>
    </source>
</evidence>
<feature type="region of interest" description="Disordered" evidence="1">
    <location>
        <begin position="1"/>
        <end position="26"/>
    </location>
</feature>
<protein>
    <recommendedName>
        <fullName evidence="4">Acyl-CoA dehydrogenase/oxidase N-terminal domain-containing protein</fullName>
    </recommendedName>
</protein>
<organism evidence="2 3">
    <name type="scientific">Paraburkholderia phymatum (strain DSM 17167 / CIP 108236 / LMG 21445 / STM815)</name>
    <name type="common">Burkholderia phymatum</name>
    <dbReference type="NCBI Taxonomy" id="391038"/>
    <lineage>
        <taxon>Bacteria</taxon>
        <taxon>Pseudomonadati</taxon>
        <taxon>Pseudomonadota</taxon>
        <taxon>Betaproteobacteria</taxon>
        <taxon>Burkholderiales</taxon>
        <taxon>Burkholderiaceae</taxon>
        <taxon>Paraburkholderia</taxon>
    </lineage>
</organism>
<dbReference type="InterPro" id="IPR009100">
    <property type="entry name" value="AcylCoA_DH/oxidase_NM_dom_sf"/>
</dbReference>
<dbReference type="GO" id="GO:0050660">
    <property type="term" value="F:flavin adenine dinucleotide binding"/>
    <property type="evidence" value="ECO:0007669"/>
    <property type="project" value="InterPro"/>
</dbReference>
<reference evidence="3" key="1">
    <citation type="journal article" date="2014" name="Stand. Genomic Sci.">
        <title>Complete genome sequence of Burkholderia phymatum STM815(T), a broad host range and efficient nitrogen-fixing symbiont of Mimosa species.</title>
        <authorList>
            <person name="Moulin L."/>
            <person name="Klonowska A."/>
            <person name="Caroline B."/>
            <person name="Booth K."/>
            <person name="Vriezen J.A."/>
            <person name="Melkonian R."/>
            <person name="James E.K."/>
            <person name="Young J.P."/>
            <person name="Bena G."/>
            <person name="Hauser L."/>
            <person name="Land M."/>
            <person name="Kyrpides N."/>
            <person name="Bruce D."/>
            <person name="Chain P."/>
            <person name="Copeland A."/>
            <person name="Pitluck S."/>
            <person name="Woyke T."/>
            <person name="Lizotte-Waniewski M."/>
            <person name="Bristow J."/>
            <person name="Riley M."/>
        </authorList>
    </citation>
    <scope>NUCLEOTIDE SEQUENCE [LARGE SCALE GENOMIC DNA]</scope>
    <source>
        <strain evidence="3">DSM 17167 / CIP 108236 / LMG 21445 / STM815</strain>
    </source>
</reference>
<dbReference type="HOGENOM" id="CLU_1999640_0_0_4"/>
<dbReference type="InterPro" id="IPR037069">
    <property type="entry name" value="AcylCoA_DH/ox_N_sf"/>
</dbReference>